<evidence type="ECO:0000313" key="15">
    <source>
        <dbReference type="Proteomes" id="UP000281553"/>
    </source>
</evidence>
<evidence type="ECO:0000256" key="6">
    <source>
        <dbReference type="ARBA" id="ARBA00022741"/>
    </source>
</evidence>
<dbReference type="InterPro" id="IPR009000">
    <property type="entry name" value="Transl_B-barrel_sf"/>
</dbReference>
<dbReference type="SUPFAM" id="SSF55681">
    <property type="entry name" value="Class II aaRS and biotin synthetases"/>
    <property type="match status" value="1"/>
</dbReference>
<dbReference type="GO" id="GO:0005739">
    <property type="term" value="C:mitochondrion"/>
    <property type="evidence" value="ECO:0007669"/>
    <property type="project" value="TreeGrafter"/>
</dbReference>
<keyword evidence="4" id="KW-0436">Ligase</keyword>
<evidence type="ECO:0000256" key="4">
    <source>
        <dbReference type="ARBA" id="ARBA00022598"/>
    </source>
</evidence>
<keyword evidence="11" id="KW-0030">Aminoacyl-tRNA synthetase</keyword>
<evidence type="ECO:0000259" key="13">
    <source>
        <dbReference type="PROSITE" id="PS50860"/>
    </source>
</evidence>
<accession>A0A3P6TGP9</accession>
<sequence>MKAVSFSGQLNRLLSYFYDISEAASADCISPVDLIDNSVFSSQTSASGVNSQPNPKSTERSLALRIFNEELLLWRQYATLPSTSRHPAPGGECTVDHKLPFSRHVKLAPSIKKAICSSNDLRDEFLSFFQDRGHKIVAPSSVYPKRQEGSYFVNAGMNQFKELFLQTHETESEFTRLRRAVDCQPCIRIGGRHDDLNDVGYDTYHHTMFEMLGNWSFGDYGKETACRQMWKFLTEVLGLPAKSLYVTYFGGCPDLDLPADDETRDIWMALGVSDQKLLPFGFEHNFWRADQAAGGGLCGPATEIHVDYRALSGTEDLNCARCLVNAGDPQVVELWNCVFITHRLLQDSSGKNRLLPLPSLNVDTGMGLERLASVMQGVMTTYDTDIYSPLMSFIEAESKRVTGSSPSAYEGHFHCPKPAQEDCTGASSSDAQASPGHLGSIFHSLFSRHKTSDKKKAVIWERQPVFTPLLRDVAYRVLADHSRALALALQDGLLPGRQGVQLKLRHLIYRASRAAILSDLDSPEKPQLLGRLVAEIVRTASSVNQAFDVQGPSARRPPAVTPDQASGIINQELHDFAPRLMKMEAAFQTCLDDMGPGDSLTAVQPLLATLSAIVLPNKPDASASPTIVCDPSLLAQTLSTLTNSADVFGLVFDSTNFFSPSGGQASDTGHIICPTSKKVLFEVQCVERCSREAKESGWVVHWVRPSGNSTASLTTPLQFLLSPDKPDRCYVKLTVLTESTTEEADEDLTFLRDLICRVEERCRAVIAADLPISVKVMPWTETSEVRLSTYSLSSSCLCLFF</sequence>
<evidence type="ECO:0000256" key="1">
    <source>
        <dbReference type="ARBA" id="ARBA00008226"/>
    </source>
</evidence>
<dbReference type="PANTHER" id="PTHR11777">
    <property type="entry name" value="ALANYL-TRNA SYNTHETASE"/>
    <property type="match status" value="1"/>
</dbReference>
<comment type="catalytic activity">
    <reaction evidence="12">
        <text>tRNA(Ala) + L-alanine + ATP = L-alanyl-tRNA(Ala) + AMP + diphosphate</text>
        <dbReference type="Rhea" id="RHEA:12540"/>
        <dbReference type="Rhea" id="RHEA-COMP:9657"/>
        <dbReference type="Rhea" id="RHEA-COMP:9923"/>
        <dbReference type="ChEBI" id="CHEBI:30616"/>
        <dbReference type="ChEBI" id="CHEBI:33019"/>
        <dbReference type="ChEBI" id="CHEBI:57972"/>
        <dbReference type="ChEBI" id="CHEBI:78442"/>
        <dbReference type="ChEBI" id="CHEBI:78497"/>
        <dbReference type="ChEBI" id="CHEBI:456215"/>
        <dbReference type="EC" id="6.1.1.7"/>
    </reaction>
</comment>
<dbReference type="OrthoDB" id="2423964at2759"/>
<dbReference type="GO" id="GO:0046872">
    <property type="term" value="F:metal ion binding"/>
    <property type="evidence" value="ECO:0007669"/>
    <property type="project" value="UniProtKB-KW"/>
</dbReference>
<feature type="domain" description="Alanyl-transfer RNA synthetases family profile" evidence="13">
    <location>
        <begin position="116"/>
        <end position="728"/>
    </location>
</feature>
<gene>
    <name evidence="14" type="ORF">DILT_LOCUS4005</name>
</gene>
<dbReference type="InterPro" id="IPR045864">
    <property type="entry name" value="aa-tRNA-synth_II/BPL/LPL"/>
</dbReference>
<evidence type="ECO:0000256" key="10">
    <source>
        <dbReference type="ARBA" id="ARBA00022917"/>
    </source>
</evidence>
<dbReference type="InterPro" id="IPR050058">
    <property type="entry name" value="Ala-tRNA_ligase"/>
</dbReference>
<evidence type="ECO:0000256" key="3">
    <source>
        <dbReference type="ARBA" id="ARBA00022555"/>
    </source>
</evidence>
<dbReference type="EC" id="6.1.1.7" evidence="2"/>
<dbReference type="GO" id="GO:0000049">
    <property type="term" value="F:tRNA binding"/>
    <property type="evidence" value="ECO:0007669"/>
    <property type="project" value="UniProtKB-KW"/>
</dbReference>
<dbReference type="Pfam" id="PF01411">
    <property type="entry name" value="tRNA-synt_2c"/>
    <property type="match status" value="2"/>
</dbReference>
<organism evidence="14 15">
    <name type="scientific">Dibothriocephalus latus</name>
    <name type="common">Fish tapeworm</name>
    <name type="synonym">Diphyllobothrium latum</name>
    <dbReference type="NCBI Taxonomy" id="60516"/>
    <lineage>
        <taxon>Eukaryota</taxon>
        <taxon>Metazoa</taxon>
        <taxon>Spiralia</taxon>
        <taxon>Lophotrochozoa</taxon>
        <taxon>Platyhelminthes</taxon>
        <taxon>Cestoda</taxon>
        <taxon>Eucestoda</taxon>
        <taxon>Diphyllobothriidea</taxon>
        <taxon>Diphyllobothriidae</taxon>
        <taxon>Dibothriocephalus</taxon>
    </lineage>
</organism>
<dbReference type="PRINTS" id="PR00980">
    <property type="entry name" value="TRNASYNTHALA"/>
</dbReference>
<keyword evidence="9" id="KW-0694">RNA-binding</keyword>
<evidence type="ECO:0000256" key="11">
    <source>
        <dbReference type="ARBA" id="ARBA00023146"/>
    </source>
</evidence>
<dbReference type="EMBL" id="UYRU01044649">
    <property type="protein sequence ID" value="VDK87316.1"/>
    <property type="molecule type" value="Genomic_DNA"/>
</dbReference>
<keyword evidence="6" id="KW-0547">Nucleotide-binding</keyword>
<dbReference type="InterPro" id="IPR018164">
    <property type="entry name" value="Ala-tRNA-synth_IIc_N"/>
</dbReference>
<evidence type="ECO:0000256" key="8">
    <source>
        <dbReference type="ARBA" id="ARBA00022840"/>
    </source>
</evidence>
<keyword evidence="3" id="KW-0820">tRNA-binding</keyword>
<evidence type="ECO:0000256" key="5">
    <source>
        <dbReference type="ARBA" id="ARBA00022723"/>
    </source>
</evidence>
<dbReference type="GO" id="GO:0005524">
    <property type="term" value="F:ATP binding"/>
    <property type="evidence" value="ECO:0007669"/>
    <property type="project" value="UniProtKB-KW"/>
</dbReference>
<dbReference type="AlphaFoldDB" id="A0A3P6TGP9"/>
<comment type="similarity">
    <text evidence="1">Belongs to the class-II aminoacyl-tRNA synthetase family.</text>
</comment>
<protein>
    <recommendedName>
        <fullName evidence="2">alanine--tRNA ligase</fullName>
        <ecNumber evidence="2">6.1.1.7</ecNumber>
    </recommendedName>
</protein>
<dbReference type="PROSITE" id="PS50860">
    <property type="entry name" value="AA_TRNA_LIGASE_II_ALA"/>
    <property type="match status" value="1"/>
</dbReference>
<evidence type="ECO:0000256" key="12">
    <source>
        <dbReference type="ARBA" id="ARBA00048300"/>
    </source>
</evidence>
<dbReference type="Proteomes" id="UP000281553">
    <property type="component" value="Unassembled WGS sequence"/>
</dbReference>
<dbReference type="GO" id="GO:0004813">
    <property type="term" value="F:alanine-tRNA ligase activity"/>
    <property type="evidence" value="ECO:0007669"/>
    <property type="project" value="UniProtKB-EC"/>
</dbReference>
<dbReference type="CDD" id="cd00673">
    <property type="entry name" value="AlaRS_core"/>
    <property type="match status" value="1"/>
</dbReference>
<dbReference type="SUPFAM" id="SSF101353">
    <property type="entry name" value="Putative anticodon-binding domain of alanyl-tRNA synthetase (AlaRS)"/>
    <property type="match status" value="1"/>
</dbReference>
<dbReference type="FunFam" id="3.30.930.10:FF:000011">
    <property type="entry name" value="Alanine--tRNA ligase, cytoplasmic"/>
    <property type="match status" value="1"/>
</dbReference>
<dbReference type="InterPro" id="IPR018165">
    <property type="entry name" value="Ala-tRNA-synth_IIc_core"/>
</dbReference>
<dbReference type="InterPro" id="IPR018162">
    <property type="entry name" value="Ala-tRNA-ligase_IIc_anticod-bd"/>
</dbReference>
<dbReference type="SUPFAM" id="SSF50447">
    <property type="entry name" value="Translation proteins"/>
    <property type="match status" value="1"/>
</dbReference>
<dbReference type="Gene3D" id="2.40.30.130">
    <property type="match status" value="1"/>
</dbReference>
<dbReference type="GO" id="GO:0002161">
    <property type="term" value="F:aminoacyl-tRNA deacylase activity"/>
    <property type="evidence" value="ECO:0007669"/>
    <property type="project" value="TreeGrafter"/>
</dbReference>
<dbReference type="PANTHER" id="PTHR11777:SF9">
    <property type="entry name" value="ALANINE--TRNA LIGASE, CYTOPLASMIC"/>
    <property type="match status" value="1"/>
</dbReference>
<keyword evidence="8" id="KW-0067">ATP-binding</keyword>
<proteinExistence type="inferred from homology"/>
<name>A0A3P6TGP9_DIBLA</name>
<dbReference type="GO" id="GO:0006419">
    <property type="term" value="P:alanyl-tRNA aminoacylation"/>
    <property type="evidence" value="ECO:0007669"/>
    <property type="project" value="InterPro"/>
</dbReference>
<keyword evidence="10" id="KW-0648">Protein biosynthesis</keyword>
<evidence type="ECO:0000256" key="2">
    <source>
        <dbReference type="ARBA" id="ARBA00013168"/>
    </source>
</evidence>
<dbReference type="InterPro" id="IPR002318">
    <property type="entry name" value="Ala-tRNA-lgiase_IIc"/>
</dbReference>
<evidence type="ECO:0000256" key="7">
    <source>
        <dbReference type="ARBA" id="ARBA00022833"/>
    </source>
</evidence>
<keyword evidence="7" id="KW-0862">Zinc</keyword>
<keyword evidence="5" id="KW-0479">Metal-binding</keyword>
<evidence type="ECO:0000256" key="9">
    <source>
        <dbReference type="ARBA" id="ARBA00022884"/>
    </source>
</evidence>
<keyword evidence="15" id="KW-1185">Reference proteome</keyword>
<reference evidence="14 15" key="1">
    <citation type="submission" date="2018-11" db="EMBL/GenBank/DDBJ databases">
        <authorList>
            <consortium name="Pathogen Informatics"/>
        </authorList>
    </citation>
    <scope>NUCLEOTIDE SEQUENCE [LARGE SCALE GENOMIC DNA]</scope>
</reference>
<evidence type="ECO:0000313" key="14">
    <source>
        <dbReference type="EMBL" id="VDK87316.1"/>
    </source>
</evidence>
<dbReference type="Gene3D" id="3.30.930.10">
    <property type="entry name" value="Bira Bifunctional Protein, Domain 2"/>
    <property type="match status" value="1"/>
</dbReference>